<dbReference type="InterPro" id="IPR001000">
    <property type="entry name" value="GH10_dom"/>
</dbReference>
<evidence type="ECO:0000256" key="4">
    <source>
        <dbReference type="ARBA" id="ARBA00022651"/>
    </source>
</evidence>
<dbReference type="SMART" id="SM00633">
    <property type="entry name" value="Glyco_10"/>
    <property type="match status" value="1"/>
</dbReference>
<dbReference type="InterPro" id="IPR017853">
    <property type="entry name" value="GH"/>
</dbReference>
<dbReference type="Gene3D" id="3.20.20.80">
    <property type="entry name" value="Glycosidases"/>
    <property type="match status" value="1"/>
</dbReference>
<keyword evidence="12" id="KW-1185">Reference proteome</keyword>
<dbReference type="GO" id="GO:0031176">
    <property type="term" value="F:endo-1,4-beta-xylanase activity"/>
    <property type="evidence" value="ECO:0007669"/>
    <property type="project" value="UniProtKB-EC"/>
</dbReference>
<dbReference type="Pfam" id="PF00331">
    <property type="entry name" value="Glyco_hydro_10"/>
    <property type="match status" value="1"/>
</dbReference>
<evidence type="ECO:0000256" key="6">
    <source>
        <dbReference type="ARBA" id="ARBA00022801"/>
    </source>
</evidence>
<comment type="caution">
    <text evidence="11">The sequence shown here is derived from an EMBL/GenBank/DDBJ whole genome shotgun (WGS) entry which is preliminary data.</text>
</comment>
<keyword evidence="9" id="KW-0624">Polysaccharide degradation</keyword>
<name>A0AAE4ANF9_9BACT</name>
<dbReference type="PANTHER" id="PTHR31490">
    <property type="entry name" value="GLYCOSYL HYDROLASE"/>
    <property type="match status" value="1"/>
</dbReference>
<evidence type="ECO:0000256" key="5">
    <source>
        <dbReference type="ARBA" id="ARBA00022729"/>
    </source>
</evidence>
<evidence type="ECO:0000256" key="9">
    <source>
        <dbReference type="ARBA" id="ARBA00023326"/>
    </source>
</evidence>
<evidence type="ECO:0000256" key="2">
    <source>
        <dbReference type="ARBA" id="ARBA00007495"/>
    </source>
</evidence>
<dbReference type="EMBL" id="JAUSVL010000001">
    <property type="protein sequence ID" value="MDQ0288312.1"/>
    <property type="molecule type" value="Genomic_DNA"/>
</dbReference>
<dbReference type="SUPFAM" id="SSF51445">
    <property type="entry name" value="(Trans)glycosidases"/>
    <property type="match status" value="1"/>
</dbReference>
<evidence type="ECO:0000256" key="7">
    <source>
        <dbReference type="ARBA" id="ARBA00023277"/>
    </source>
</evidence>
<evidence type="ECO:0000256" key="3">
    <source>
        <dbReference type="ARBA" id="ARBA00012590"/>
    </source>
</evidence>
<dbReference type="RefSeq" id="WP_307259633.1">
    <property type="nucleotide sequence ID" value="NZ_JAUSVL010000001.1"/>
</dbReference>
<keyword evidence="4" id="KW-0858">Xylan degradation</keyword>
<gene>
    <name evidence="11" type="ORF">J3R75_000419</name>
</gene>
<keyword evidence="5" id="KW-0732">Signal</keyword>
<dbReference type="EC" id="3.2.1.8" evidence="3"/>
<dbReference type="GO" id="GO:0045493">
    <property type="term" value="P:xylan catabolic process"/>
    <property type="evidence" value="ECO:0007669"/>
    <property type="project" value="UniProtKB-KW"/>
</dbReference>
<organism evidence="11 12">
    <name type="scientific">Oligosphaera ethanolica</name>
    <dbReference type="NCBI Taxonomy" id="760260"/>
    <lineage>
        <taxon>Bacteria</taxon>
        <taxon>Pseudomonadati</taxon>
        <taxon>Lentisphaerota</taxon>
        <taxon>Oligosphaeria</taxon>
        <taxon>Oligosphaerales</taxon>
        <taxon>Oligosphaeraceae</taxon>
        <taxon>Oligosphaera</taxon>
    </lineage>
</organism>
<comment type="catalytic activity">
    <reaction evidence="1">
        <text>Endohydrolysis of (1-&gt;4)-beta-D-xylosidic linkages in xylans.</text>
        <dbReference type="EC" id="3.2.1.8"/>
    </reaction>
</comment>
<evidence type="ECO:0000313" key="11">
    <source>
        <dbReference type="EMBL" id="MDQ0288312.1"/>
    </source>
</evidence>
<evidence type="ECO:0000259" key="10">
    <source>
        <dbReference type="PROSITE" id="PS51760"/>
    </source>
</evidence>
<dbReference type="PANTHER" id="PTHR31490:SF88">
    <property type="entry name" value="BETA-XYLANASE"/>
    <property type="match status" value="1"/>
</dbReference>
<evidence type="ECO:0000313" key="12">
    <source>
        <dbReference type="Proteomes" id="UP001238163"/>
    </source>
</evidence>
<comment type="similarity">
    <text evidence="2">Belongs to the glycosyl hydrolase 10 (cellulase F) family.</text>
</comment>
<accession>A0AAE4ANF9</accession>
<keyword evidence="6" id="KW-0378">Hydrolase</keyword>
<dbReference type="Proteomes" id="UP001238163">
    <property type="component" value="Unassembled WGS sequence"/>
</dbReference>
<keyword evidence="7" id="KW-0119">Carbohydrate metabolism</keyword>
<protein>
    <recommendedName>
        <fullName evidence="3">endo-1,4-beta-xylanase</fullName>
        <ecNumber evidence="3">3.2.1.8</ecNumber>
    </recommendedName>
</protein>
<feature type="domain" description="GH10" evidence="10">
    <location>
        <begin position="69"/>
        <end position="371"/>
    </location>
</feature>
<keyword evidence="8" id="KW-0326">Glycosidase</keyword>
<reference evidence="11" key="1">
    <citation type="submission" date="2023-07" db="EMBL/GenBank/DDBJ databases">
        <title>Genomic Encyclopedia of Type Strains, Phase IV (KMG-IV): sequencing the most valuable type-strain genomes for metagenomic binning, comparative biology and taxonomic classification.</title>
        <authorList>
            <person name="Goeker M."/>
        </authorList>
    </citation>
    <scope>NUCLEOTIDE SEQUENCE</scope>
    <source>
        <strain evidence="11">DSM 24202</strain>
    </source>
</reference>
<dbReference type="InterPro" id="IPR044846">
    <property type="entry name" value="GH10"/>
</dbReference>
<evidence type="ECO:0000256" key="8">
    <source>
        <dbReference type="ARBA" id="ARBA00023295"/>
    </source>
</evidence>
<dbReference type="AlphaFoldDB" id="A0AAE4ANF9"/>
<proteinExistence type="inferred from homology"/>
<evidence type="ECO:0000256" key="1">
    <source>
        <dbReference type="ARBA" id="ARBA00000681"/>
    </source>
</evidence>
<sequence length="424" mass="48512">MISESCHQQWSDIQGSCASAIRNHRQGDAILRIIDAAGNPVPQARVRIVQQQHDFDFGCNCLWLGQLGCNNTRYENKLAELFNLVTTTFCLSDIQPEPGRWRFAEGSDEIFRRPPPDRVVAFGKKHGLRLKGQPLLAGSWFPKWAGQLSHDQIRALYEDYFRRVAERYSHSFDLFDLVNESLCHTNFPLYTDKLDYVEWAFKCARPLFPGHVRLELNEATPHVFNTDPKSGNNRFFNLVQRLLDKGTPIDAIGMQFHLWSPVIDQHLQGIGPYCPEKVHATIEAFATLGLPIYISEITMPSTMAPAPEGEDIQADILRHFYQLFFSIKSVDGIIYWNLCDGPAWRKEGDCNGGLTDEYFREKPAYQTLKQLIRRQWLTACTLHADDQGAVSFRGFRGSYNAQFNNQEFMFTVGKEQKPVTLQLA</sequence>
<dbReference type="PROSITE" id="PS51760">
    <property type="entry name" value="GH10_2"/>
    <property type="match status" value="1"/>
</dbReference>